<dbReference type="RefSeq" id="XP_052748322.1">
    <property type="nucleotide sequence ID" value="XM_052892362.1"/>
</dbReference>
<evidence type="ECO:0000313" key="1">
    <source>
        <dbReference type="Proteomes" id="UP001652740"/>
    </source>
</evidence>
<organism evidence="1 2">
    <name type="scientific">Galleria mellonella</name>
    <name type="common">Greater wax moth</name>
    <dbReference type="NCBI Taxonomy" id="7137"/>
    <lineage>
        <taxon>Eukaryota</taxon>
        <taxon>Metazoa</taxon>
        <taxon>Ecdysozoa</taxon>
        <taxon>Arthropoda</taxon>
        <taxon>Hexapoda</taxon>
        <taxon>Insecta</taxon>
        <taxon>Pterygota</taxon>
        <taxon>Neoptera</taxon>
        <taxon>Endopterygota</taxon>
        <taxon>Lepidoptera</taxon>
        <taxon>Glossata</taxon>
        <taxon>Ditrysia</taxon>
        <taxon>Pyraloidea</taxon>
        <taxon>Pyralidae</taxon>
        <taxon>Galleriinae</taxon>
        <taxon>Galleria</taxon>
    </lineage>
</organism>
<dbReference type="Gene3D" id="3.60.10.10">
    <property type="entry name" value="Endonuclease/exonuclease/phosphatase"/>
    <property type="match status" value="1"/>
</dbReference>
<sequence length="267" mass="31719">MFGDKRVNENGESLLEVCLERNLVVTNTLFSHKLIHMYTWQRQTERSMIDFVIVDERLRAKVKDTRVYRGTNVGTDHFLVISRIGGLFNKWRHRPRVRMSEIERVRVERLTEEQVRNQYQERLNERFRELLKKDNYEIEEFWKDFKCGIFDIATQVCGVSKRKDVKIRMNVWWDGEVKEMVALKKKAWMDLLATRANKRMQGNIVCRKLNTVVPRYMSGLIYKCIETRAAERAIFCFEMRARFEMRGIARYTAAHDPPPTCGVDVGV</sequence>
<dbReference type="SUPFAM" id="SSF56219">
    <property type="entry name" value="DNase I-like"/>
    <property type="match status" value="1"/>
</dbReference>
<dbReference type="Proteomes" id="UP001652740">
    <property type="component" value="Unplaced"/>
</dbReference>
<proteinExistence type="predicted"/>
<dbReference type="GeneID" id="128200112"/>
<accession>A0ABM3MB17</accession>
<dbReference type="InterPro" id="IPR036691">
    <property type="entry name" value="Endo/exonu/phosph_ase_sf"/>
</dbReference>
<protein>
    <submittedName>
        <fullName evidence="2">Uncharacterized protein LOC128200112</fullName>
    </submittedName>
</protein>
<keyword evidence="1" id="KW-1185">Reference proteome</keyword>
<evidence type="ECO:0000313" key="2">
    <source>
        <dbReference type="RefSeq" id="XP_052748322.1"/>
    </source>
</evidence>
<gene>
    <name evidence="2" type="primary">LOC128200112</name>
</gene>
<reference evidence="2" key="1">
    <citation type="submission" date="2025-08" db="UniProtKB">
        <authorList>
            <consortium name="RefSeq"/>
        </authorList>
    </citation>
    <scope>IDENTIFICATION</scope>
    <source>
        <tissue evidence="2">Whole larvae</tissue>
    </source>
</reference>
<name>A0ABM3MB17_GALME</name>